<accession>A0ABN1EVY6</accession>
<reference evidence="1 2" key="1">
    <citation type="journal article" date="2019" name="Int. J. Syst. Evol. Microbiol.">
        <title>The Global Catalogue of Microorganisms (GCM) 10K type strain sequencing project: providing services to taxonomists for standard genome sequencing and annotation.</title>
        <authorList>
            <consortium name="The Broad Institute Genomics Platform"/>
            <consortium name="The Broad Institute Genome Sequencing Center for Infectious Disease"/>
            <person name="Wu L."/>
            <person name="Ma J."/>
        </authorList>
    </citation>
    <scope>NUCLEOTIDE SEQUENCE [LARGE SCALE GENOMIC DNA]</scope>
    <source>
        <strain evidence="1 2">JCM 9933</strain>
    </source>
</reference>
<evidence type="ECO:0000313" key="1">
    <source>
        <dbReference type="EMBL" id="GAA0575898.1"/>
    </source>
</evidence>
<dbReference type="EMBL" id="BAAAFZ010000011">
    <property type="protein sequence ID" value="GAA0575898.1"/>
    <property type="molecule type" value="Genomic_DNA"/>
</dbReference>
<dbReference type="Proteomes" id="UP001501588">
    <property type="component" value="Unassembled WGS sequence"/>
</dbReference>
<evidence type="ECO:0000313" key="2">
    <source>
        <dbReference type="Proteomes" id="UP001501588"/>
    </source>
</evidence>
<dbReference type="RefSeq" id="WP_343894402.1">
    <property type="nucleotide sequence ID" value="NZ_BAAAFZ010000011.1"/>
</dbReference>
<gene>
    <name evidence="1" type="ORF">GCM10009416_13260</name>
</gene>
<keyword evidence="2" id="KW-1185">Reference proteome</keyword>
<protein>
    <recommendedName>
        <fullName evidence="3">HNH endonuclease</fullName>
    </recommendedName>
</protein>
<name>A0ABN1EVY6_9PROT</name>
<sequence length="359" mass="39181">MKSGKVRAHINRRRCLYTGKDFEAVSASAEINAPEHIIPLSLGGLDGFTVDCVLPSANHRAGNEIDDALGSTLPFLFLRQTYKLKGHGRVIPTIRLEGELIDIGRKVWVDIDADGQLSWGFPADTKSKGRAIDLIGSEDQVRSRLNSILKEIGPKNLSLVTGWGELRDAEDVEIALELADRERGSKFKGRFIFDTHKFHSAFVTFAIKVGLCTGYKVLGPEWAFGPAGIKLRSALFAGGEARRRPGIRGRILPNMPSDLRAVLGLKTDRHVIAVLPSYKGVVAVVSLFGGVLGHAAIEIGAKQLSSFYSAKSGPKPIECVFQIDLTSTDGRPRLTKLRFSDIERDLKAVFSPSVSDGFF</sequence>
<evidence type="ECO:0008006" key="3">
    <source>
        <dbReference type="Google" id="ProtNLM"/>
    </source>
</evidence>
<comment type="caution">
    <text evidence="1">The sequence shown here is derived from an EMBL/GenBank/DDBJ whole genome shotgun (WGS) entry which is preliminary data.</text>
</comment>
<organism evidence="1 2">
    <name type="scientific">Craurococcus roseus</name>
    <dbReference type="NCBI Taxonomy" id="77585"/>
    <lineage>
        <taxon>Bacteria</taxon>
        <taxon>Pseudomonadati</taxon>
        <taxon>Pseudomonadota</taxon>
        <taxon>Alphaproteobacteria</taxon>
        <taxon>Acetobacterales</taxon>
        <taxon>Acetobacteraceae</taxon>
        <taxon>Craurococcus</taxon>
    </lineage>
</organism>
<proteinExistence type="predicted"/>